<evidence type="ECO:0000313" key="2">
    <source>
        <dbReference type="Proteomes" id="UP000236893"/>
    </source>
</evidence>
<sequence length="64" mass="7330">MFKTPCITPLDPTVKEFKFYAQGVGSVLEVQDEERLELISIKTDCSNKSLCCYKSEHQKNLVFV</sequence>
<dbReference type="AlphaFoldDB" id="A0A2S5A3U9"/>
<dbReference type="EMBL" id="PQVF01000005">
    <property type="protein sequence ID" value="POY36987.1"/>
    <property type="molecule type" value="Genomic_DNA"/>
</dbReference>
<protein>
    <submittedName>
        <fullName evidence="1">Uncharacterized protein</fullName>
    </submittedName>
</protein>
<gene>
    <name evidence="1" type="ORF">C3K47_07965</name>
</gene>
<dbReference type="Proteomes" id="UP000236893">
    <property type="component" value="Unassembled WGS sequence"/>
</dbReference>
<reference evidence="1 2" key="1">
    <citation type="submission" date="2018-01" db="EMBL/GenBank/DDBJ databases">
        <authorList>
            <person name="Gaut B.S."/>
            <person name="Morton B.R."/>
            <person name="Clegg M.T."/>
            <person name="Duvall M.R."/>
        </authorList>
    </citation>
    <scope>NUCLEOTIDE SEQUENCE [LARGE SCALE GENOMIC DNA]</scope>
    <source>
        <strain evidence="1 2">HR-AV</strain>
    </source>
</reference>
<evidence type="ECO:0000313" key="1">
    <source>
        <dbReference type="EMBL" id="POY36987.1"/>
    </source>
</evidence>
<accession>A0A2S5A3U9</accession>
<proteinExistence type="predicted"/>
<comment type="caution">
    <text evidence="1">The sequence shown here is derived from an EMBL/GenBank/DDBJ whole genome shotgun (WGS) entry which is preliminary data.</text>
</comment>
<organism evidence="1 2">
    <name type="scientific">Solitalea longa</name>
    <dbReference type="NCBI Taxonomy" id="2079460"/>
    <lineage>
        <taxon>Bacteria</taxon>
        <taxon>Pseudomonadati</taxon>
        <taxon>Bacteroidota</taxon>
        <taxon>Sphingobacteriia</taxon>
        <taxon>Sphingobacteriales</taxon>
        <taxon>Sphingobacteriaceae</taxon>
        <taxon>Solitalea</taxon>
    </lineage>
</organism>
<name>A0A2S5A3U9_9SPHI</name>
<keyword evidence="2" id="KW-1185">Reference proteome</keyword>